<feature type="domain" description="FAD/NAD(P)-binding" evidence="9">
    <location>
        <begin position="5"/>
        <end position="282"/>
    </location>
</feature>
<organism evidence="11 12">
    <name type="scientific">Pollutimonas harenae</name>
    <dbReference type="NCBI Taxonomy" id="657015"/>
    <lineage>
        <taxon>Bacteria</taxon>
        <taxon>Pseudomonadati</taxon>
        <taxon>Pseudomonadota</taxon>
        <taxon>Betaproteobacteria</taxon>
        <taxon>Burkholderiales</taxon>
        <taxon>Alcaligenaceae</taxon>
        <taxon>Pollutimonas</taxon>
    </lineage>
</organism>
<protein>
    <submittedName>
        <fullName evidence="11">FAD-dependent oxidoreductase</fullName>
    </submittedName>
</protein>
<evidence type="ECO:0000256" key="6">
    <source>
        <dbReference type="ARBA" id="ARBA00022827"/>
    </source>
</evidence>
<dbReference type="RefSeq" id="WP_130037268.1">
    <property type="nucleotide sequence ID" value="NZ_JACCEV010000001.1"/>
</dbReference>
<dbReference type="SUPFAM" id="SSF51905">
    <property type="entry name" value="FAD/NAD(P)-binding domain"/>
    <property type="match status" value="1"/>
</dbReference>
<dbReference type="Gene3D" id="3.30.390.120">
    <property type="match status" value="1"/>
</dbReference>
<evidence type="ECO:0000256" key="5">
    <source>
        <dbReference type="ARBA" id="ARBA00022630"/>
    </source>
</evidence>
<comment type="caution">
    <text evidence="11">The sequence shown here is derived from an EMBL/GenBank/DDBJ whole genome shotgun (WGS) entry which is preliminary data.</text>
</comment>
<evidence type="ECO:0000256" key="7">
    <source>
        <dbReference type="ARBA" id="ARBA00023002"/>
    </source>
</evidence>
<accession>A0A853GSN1</accession>
<dbReference type="PANTHER" id="PTHR43429">
    <property type="entry name" value="PYRIDINE NUCLEOTIDE-DISULFIDE OXIDOREDUCTASE DOMAIN-CONTAINING"/>
    <property type="match status" value="1"/>
</dbReference>
<dbReference type="PRINTS" id="PR00411">
    <property type="entry name" value="PNDRDTASEI"/>
</dbReference>
<name>A0A853GSN1_9BURK</name>
<evidence type="ECO:0000256" key="4">
    <source>
        <dbReference type="ARBA" id="ARBA00022490"/>
    </source>
</evidence>
<comment type="subcellular location">
    <subcellularLocation>
        <location evidence="2">Cytoplasm</location>
    </subcellularLocation>
</comment>
<keyword evidence="5" id="KW-0285">Flavoprotein</keyword>
<dbReference type="OrthoDB" id="9769238at2"/>
<keyword evidence="4" id="KW-0963">Cytoplasm</keyword>
<evidence type="ECO:0000313" key="11">
    <source>
        <dbReference type="EMBL" id="NYT85167.1"/>
    </source>
</evidence>
<keyword evidence="6" id="KW-0274">FAD</keyword>
<dbReference type="InterPro" id="IPR041364">
    <property type="entry name" value="Rbx-bd"/>
</dbReference>
<sequence>MEAPVVIIGTGLAGYTVARELRRLDSTVEIQMFTGDNGGFYSKPMLSNGFSAKKTAANMLTQPAVKMAEQLQAEINTDQTVDAIDYAHQTILTRGVERSYSKLVLAVGAEPIRIPLQGNGVDAIVSVNNLSDYHVLLQRLEGKKSIAILGAGLIGCEFANDLCSAGYEVSLIDPGPLPLGRLLPAEIAEHMAQALLAAGINLHAGTVCSSVESASDGFLVSLQNGTKLHADVVISAVGLRPRAELATKAGIKVNKGIEVDRYLQTSEKNIYALGDCAEVSGLHLPYVMPIMQCARALAKTLAGQLTPVNYAAMPVVVKTPLFPLAISAPLSSNGQWQFDELGANGTKAIFYDDQNQPTGFVVSGDRVNEKRALEKVMPAWLALM</sequence>
<dbReference type="Gene3D" id="3.50.50.60">
    <property type="entry name" value="FAD/NAD(P)-binding domain"/>
    <property type="match status" value="2"/>
</dbReference>
<gene>
    <name evidence="11" type="ORF">H0A62_06085</name>
</gene>
<evidence type="ECO:0000256" key="3">
    <source>
        <dbReference type="ARBA" id="ARBA00006442"/>
    </source>
</evidence>
<keyword evidence="12" id="KW-1185">Reference proteome</keyword>
<dbReference type="PANTHER" id="PTHR43429:SF3">
    <property type="entry name" value="NITRITE REDUCTASE [NAD(P)H]"/>
    <property type="match status" value="1"/>
</dbReference>
<comment type="similarity">
    <text evidence="3">Belongs to the FAD-dependent oxidoreductase family.</text>
</comment>
<evidence type="ECO:0000256" key="1">
    <source>
        <dbReference type="ARBA" id="ARBA00001974"/>
    </source>
</evidence>
<dbReference type="AlphaFoldDB" id="A0A853GSN1"/>
<dbReference type="Pfam" id="PF07992">
    <property type="entry name" value="Pyr_redox_2"/>
    <property type="match status" value="1"/>
</dbReference>
<proteinExistence type="inferred from homology"/>
<reference evidence="11 12" key="1">
    <citation type="submission" date="2020-07" db="EMBL/GenBank/DDBJ databases">
        <title>Taxonomic revisions and descriptions of new bacterial species based on genomic comparisons in the high-G+C-content subgroup of the family Alcaligenaceae.</title>
        <authorList>
            <person name="Szabo A."/>
            <person name="Felfoldi T."/>
        </authorList>
    </citation>
    <scope>NUCLEOTIDE SEQUENCE [LARGE SCALE GENOMIC DNA]</scope>
    <source>
        <strain evidence="11 12">DSM 25667</strain>
    </source>
</reference>
<evidence type="ECO:0000256" key="8">
    <source>
        <dbReference type="ARBA" id="ARBA00023027"/>
    </source>
</evidence>
<keyword evidence="7" id="KW-0560">Oxidoreductase</keyword>
<dbReference type="Pfam" id="PF18113">
    <property type="entry name" value="Rbx_binding"/>
    <property type="match status" value="1"/>
</dbReference>
<keyword evidence="8" id="KW-0520">NAD</keyword>
<dbReference type="EMBL" id="JACCEV010000001">
    <property type="protein sequence ID" value="NYT85167.1"/>
    <property type="molecule type" value="Genomic_DNA"/>
</dbReference>
<evidence type="ECO:0000259" key="9">
    <source>
        <dbReference type="Pfam" id="PF07992"/>
    </source>
</evidence>
<feature type="domain" description="Rubredoxin binding" evidence="10">
    <location>
        <begin position="307"/>
        <end position="375"/>
    </location>
</feature>
<evidence type="ECO:0000259" key="10">
    <source>
        <dbReference type="Pfam" id="PF18113"/>
    </source>
</evidence>
<comment type="cofactor">
    <cofactor evidence="1">
        <name>FAD</name>
        <dbReference type="ChEBI" id="CHEBI:57692"/>
    </cofactor>
</comment>
<dbReference type="GO" id="GO:0016491">
    <property type="term" value="F:oxidoreductase activity"/>
    <property type="evidence" value="ECO:0007669"/>
    <property type="project" value="UniProtKB-KW"/>
</dbReference>
<dbReference type="InterPro" id="IPR023753">
    <property type="entry name" value="FAD/NAD-binding_dom"/>
</dbReference>
<dbReference type="InterPro" id="IPR036188">
    <property type="entry name" value="FAD/NAD-bd_sf"/>
</dbReference>
<evidence type="ECO:0000313" key="12">
    <source>
        <dbReference type="Proteomes" id="UP000554144"/>
    </source>
</evidence>
<dbReference type="InterPro" id="IPR050260">
    <property type="entry name" value="FAD-bd_OxRdtase"/>
</dbReference>
<dbReference type="GO" id="GO:0005737">
    <property type="term" value="C:cytoplasm"/>
    <property type="evidence" value="ECO:0007669"/>
    <property type="project" value="UniProtKB-SubCell"/>
</dbReference>
<dbReference type="Proteomes" id="UP000554144">
    <property type="component" value="Unassembled WGS sequence"/>
</dbReference>
<evidence type="ECO:0000256" key="2">
    <source>
        <dbReference type="ARBA" id="ARBA00004496"/>
    </source>
</evidence>
<dbReference type="PRINTS" id="PR00368">
    <property type="entry name" value="FADPNR"/>
</dbReference>